<dbReference type="InterPro" id="IPR052530">
    <property type="entry name" value="NAD(P)H_nitroreductase"/>
</dbReference>
<protein>
    <recommendedName>
        <fullName evidence="7">Putative NAD(P)H nitroreductase</fullName>
        <ecNumber evidence="7">1.-.-.-</ecNumber>
    </recommendedName>
</protein>
<evidence type="ECO:0000256" key="7">
    <source>
        <dbReference type="PIRNR" id="PIRNR000232"/>
    </source>
</evidence>
<keyword evidence="6 7" id="KW-0520">NAD</keyword>
<name>A0A0D6MI90_9PROT</name>
<dbReference type="Gene3D" id="3.40.109.10">
    <property type="entry name" value="NADH Oxidase"/>
    <property type="match status" value="1"/>
</dbReference>
<dbReference type="InterPro" id="IPR029479">
    <property type="entry name" value="Nitroreductase"/>
</dbReference>
<dbReference type="PANTHER" id="PTHR43821:SF1">
    <property type="entry name" value="NAD(P)H NITROREDUCTASE YDJA-RELATED"/>
    <property type="match status" value="1"/>
</dbReference>
<evidence type="ECO:0000256" key="3">
    <source>
        <dbReference type="ARBA" id="ARBA00022643"/>
    </source>
</evidence>
<accession>A0A0D6MI90</accession>
<evidence type="ECO:0000313" key="11">
    <source>
        <dbReference type="Proteomes" id="UP000032679"/>
    </source>
</evidence>
<evidence type="ECO:0000256" key="1">
    <source>
        <dbReference type="ARBA" id="ARBA00007118"/>
    </source>
</evidence>
<keyword evidence="2 7" id="KW-0285">Flavoprotein</keyword>
<keyword evidence="5 7" id="KW-0560">Oxidoreductase</keyword>
<dbReference type="CDD" id="cd02135">
    <property type="entry name" value="YdjA-like"/>
    <property type="match status" value="1"/>
</dbReference>
<dbReference type="SUPFAM" id="SSF55469">
    <property type="entry name" value="FMN-dependent nitroreductase-like"/>
    <property type="match status" value="1"/>
</dbReference>
<evidence type="ECO:0000256" key="2">
    <source>
        <dbReference type="ARBA" id="ARBA00022630"/>
    </source>
</evidence>
<dbReference type="STRING" id="1231623.Tasa_007_035"/>
<gene>
    <name evidence="10" type="ORF">Tasa_007_035</name>
</gene>
<comment type="similarity">
    <text evidence="1 7">Belongs to the nitroreductase family.</text>
</comment>
<keyword evidence="4 7" id="KW-0521">NADP</keyword>
<feature type="domain" description="Nitroreductase" evidence="9">
    <location>
        <begin position="33"/>
        <end position="186"/>
    </location>
</feature>
<evidence type="ECO:0000313" key="10">
    <source>
        <dbReference type="EMBL" id="GAN53190.1"/>
    </source>
</evidence>
<keyword evidence="11" id="KW-1185">Reference proteome</keyword>
<dbReference type="EMBL" id="BALE01000007">
    <property type="protein sequence ID" value="GAN53190.1"/>
    <property type="molecule type" value="Genomic_DNA"/>
</dbReference>
<dbReference type="GO" id="GO:0016491">
    <property type="term" value="F:oxidoreductase activity"/>
    <property type="evidence" value="ECO:0007669"/>
    <property type="project" value="UniProtKB-UniRule"/>
</dbReference>
<comment type="caution">
    <text evidence="10">The sequence shown here is derived from an EMBL/GenBank/DDBJ whole genome shotgun (WGS) entry which is preliminary data.</text>
</comment>
<evidence type="ECO:0000256" key="4">
    <source>
        <dbReference type="ARBA" id="ARBA00022857"/>
    </source>
</evidence>
<reference evidence="10 11" key="1">
    <citation type="submission" date="2012-10" db="EMBL/GenBank/DDBJ databases">
        <title>Genome sequencing of Tanticharoenia sakaeratensis NBRC 103193.</title>
        <authorList>
            <person name="Azuma Y."/>
            <person name="Hadano H."/>
            <person name="Hirakawa H."/>
            <person name="Matsushita K."/>
        </authorList>
    </citation>
    <scope>NUCLEOTIDE SEQUENCE [LARGE SCALE GENOMIC DNA]</scope>
    <source>
        <strain evidence="10 11">NBRC 103193</strain>
    </source>
</reference>
<feature type="binding site" evidence="8">
    <location>
        <position position="58"/>
    </location>
    <ligand>
        <name>FMN</name>
        <dbReference type="ChEBI" id="CHEBI:58210"/>
        <note>ligand shared between dimeric partners</note>
    </ligand>
</feature>
<evidence type="ECO:0000256" key="6">
    <source>
        <dbReference type="ARBA" id="ARBA00023027"/>
    </source>
</evidence>
<dbReference type="RefSeq" id="WP_373277123.1">
    <property type="nucleotide sequence ID" value="NZ_BALE01000007.1"/>
</dbReference>
<feature type="binding site" description="in other chain" evidence="8">
    <location>
        <begin position="156"/>
        <end position="158"/>
    </location>
    <ligand>
        <name>FMN</name>
        <dbReference type="ChEBI" id="CHEBI:58210"/>
        <note>ligand shared between dimeric partners</note>
    </ligand>
</feature>
<dbReference type="Pfam" id="PF00881">
    <property type="entry name" value="Nitroreductase"/>
    <property type="match status" value="1"/>
</dbReference>
<keyword evidence="3 7" id="KW-0288">FMN</keyword>
<comment type="cofactor">
    <cofactor evidence="8">
        <name>FMN</name>
        <dbReference type="ChEBI" id="CHEBI:58210"/>
    </cofactor>
    <text evidence="8">Binds 1 FMN per subunit.</text>
</comment>
<dbReference type="InterPro" id="IPR026021">
    <property type="entry name" value="YdjA-like"/>
</dbReference>
<evidence type="ECO:0000256" key="8">
    <source>
        <dbReference type="PIRSR" id="PIRSR000232-1"/>
    </source>
</evidence>
<dbReference type="InterPro" id="IPR000415">
    <property type="entry name" value="Nitroreductase-like"/>
</dbReference>
<dbReference type="AlphaFoldDB" id="A0A0D6MI90"/>
<evidence type="ECO:0000256" key="5">
    <source>
        <dbReference type="ARBA" id="ARBA00023002"/>
    </source>
</evidence>
<dbReference type="PANTHER" id="PTHR43821">
    <property type="entry name" value="NAD(P)H NITROREDUCTASE YDJA-RELATED"/>
    <property type="match status" value="1"/>
</dbReference>
<dbReference type="EC" id="1.-.-.-" evidence="7"/>
<feature type="binding site" description="in other chain" evidence="8">
    <location>
        <begin position="33"/>
        <end position="35"/>
    </location>
    <ligand>
        <name>FMN</name>
        <dbReference type="ChEBI" id="CHEBI:58210"/>
        <note>ligand shared between dimeric partners</note>
    </ligand>
</feature>
<evidence type="ECO:0000259" key="9">
    <source>
        <dbReference type="Pfam" id="PF00881"/>
    </source>
</evidence>
<dbReference type="Proteomes" id="UP000032679">
    <property type="component" value="Unassembled WGS sequence"/>
</dbReference>
<organism evidence="10 11">
    <name type="scientific">Tanticharoenia sakaeratensis NBRC 103193</name>
    <dbReference type="NCBI Taxonomy" id="1231623"/>
    <lineage>
        <taxon>Bacteria</taxon>
        <taxon>Pseudomonadati</taxon>
        <taxon>Pseudomonadota</taxon>
        <taxon>Alphaproteobacteria</taxon>
        <taxon>Acetobacterales</taxon>
        <taxon>Acetobacteraceae</taxon>
        <taxon>Tanticharoenia</taxon>
    </lineage>
</organism>
<dbReference type="PIRSF" id="PIRSF000232">
    <property type="entry name" value="YdjA"/>
    <property type="match status" value="1"/>
</dbReference>
<proteinExistence type="inferred from homology"/>
<sequence>MAAMHDGLGVARARVHLGRMSKTDRALEALLSRASCDDLVDPAPDGAMLETILSAGLRAPDHGKLRPWRYVVIEGEHRAAFADLVLKGMRARDPDVPQKKLEKRRKRFGETPMTIALGMHLRPDNKIPLAEQEAAVSAGVMNVLNALHLAGFGGLWVTGDVADDPGVCEALGFAPPHRLAGFLFVGTPEETPRSKRADIEDYMAVWKGKPVRFGADKD</sequence>
<feature type="binding site" evidence="8">
    <location>
        <position position="62"/>
    </location>
    <ligand>
        <name>FMN</name>
        <dbReference type="ChEBI" id="CHEBI:58210"/>
        <note>ligand shared between dimeric partners</note>
    </ligand>
</feature>